<sequence length="265" mass="29924">MKTAYKLNIGGRETQQDNCKVLTSSSSTFLVLGDGMGGHKGGAKASETLIKYASIKYNQHKGKVLNPKFFFQSIINETFQVLKNYKQVNKNTDPQTTCVLVLIQDSKVYSMHIGDSRVYILDTMKFIWRTKDHSVVEMLLSLGEITEKEMATHPDQNRLLKSLNGNKKSQGTFKITLLPEGKSMVLVCSDGFWEYISVKEMKQYGFNLSIEKALSTMVLLARKRGGIKGDNISVALSIEEVLKKNQQKNLFTRFISKLIPILINR</sequence>
<feature type="domain" description="PPM-type phosphatase" evidence="1">
    <location>
        <begin position="2"/>
        <end position="239"/>
    </location>
</feature>
<dbReference type="SMART" id="SM00331">
    <property type="entry name" value="PP2C_SIG"/>
    <property type="match status" value="1"/>
</dbReference>
<dbReference type="EMBL" id="FPHM01000125">
    <property type="protein sequence ID" value="SFV68611.1"/>
    <property type="molecule type" value="Genomic_DNA"/>
</dbReference>
<dbReference type="SUPFAM" id="SSF81606">
    <property type="entry name" value="PP2C-like"/>
    <property type="match status" value="1"/>
</dbReference>
<proteinExistence type="predicted"/>
<name>A0A1W1CSG1_9ZZZZ</name>
<dbReference type="AlphaFoldDB" id="A0A1W1CSG1"/>
<organism evidence="2">
    <name type="scientific">hydrothermal vent metagenome</name>
    <dbReference type="NCBI Taxonomy" id="652676"/>
    <lineage>
        <taxon>unclassified sequences</taxon>
        <taxon>metagenomes</taxon>
        <taxon>ecological metagenomes</taxon>
    </lineage>
</organism>
<dbReference type="SMART" id="SM00332">
    <property type="entry name" value="PP2Cc"/>
    <property type="match status" value="1"/>
</dbReference>
<protein>
    <submittedName>
        <fullName evidence="2">Protein serine/threonine phosphatase PrpC, regulation of stationary phase</fullName>
    </submittedName>
</protein>
<evidence type="ECO:0000313" key="2">
    <source>
        <dbReference type="EMBL" id="SFV68611.1"/>
    </source>
</evidence>
<dbReference type="PROSITE" id="PS51746">
    <property type="entry name" value="PPM_2"/>
    <property type="match status" value="1"/>
</dbReference>
<reference evidence="2" key="1">
    <citation type="submission" date="2016-10" db="EMBL/GenBank/DDBJ databases">
        <authorList>
            <person name="de Groot N.N."/>
        </authorList>
    </citation>
    <scope>NUCLEOTIDE SEQUENCE</scope>
</reference>
<evidence type="ECO:0000259" key="1">
    <source>
        <dbReference type="PROSITE" id="PS51746"/>
    </source>
</evidence>
<dbReference type="Gene3D" id="3.60.40.10">
    <property type="entry name" value="PPM-type phosphatase domain"/>
    <property type="match status" value="1"/>
</dbReference>
<dbReference type="Pfam" id="PF13672">
    <property type="entry name" value="PP2C_2"/>
    <property type="match status" value="1"/>
</dbReference>
<dbReference type="InterPro" id="IPR001932">
    <property type="entry name" value="PPM-type_phosphatase-like_dom"/>
</dbReference>
<accession>A0A1W1CSG1</accession>
<dbReference type="InterPro" id="IPR036457">
    <property type="entry name" value="PPM-type-like_dom_sf"/>
</dbReference>
<gene>
    <name evidence="2" type="ORF">MNB_SV-13-668</name>
</gene>